<dbReference type="InterPro" id="IPR043129">
    <property type="entry name" value="ATPase_NBD"/>
</dbReference>
<evidence type="ECO:0000259" key="1">
    <source>
        <dbReference type="Pfam" id="PF01869"/>
    </source>
</evidence>
<evidence type="ECO:0000313" key="2">
    <source>
        <dbReference type="EMBL" id="CAH1217635.1"/>
    </source>
</evidence>
<dbReference type="PANTHER" id="PTHR43190:SF3">
    <property type="entry name" value="N-ACETYL-D-GLUCOSAMINE KINASE"/>
    <property type="match status" value="1"/>
</dbReference>
<dbReference type="SUPFAM" id="SSF53067">
    <property type="entry name" value="Actin-like ATPase domain"/>
    <property type="match status" value="2"/>
</dbReference>
<organism evidence="2 3">
    <name type="scientific">Paenibacillus allorhizoplanae</name>
    <dbReference type="NCBI Taxonomy" id="2905648"/>
    <lineage>
        <taxon>Bacteria</taxon>
        <taxon>Bacillati</taxon>
        <taxon>Bacillota</taxon>
        <taxon>Bacilli</taxon>
        <taxon>Bacillales</taxon>
        <taxon>Paenibacillaceae</taxon>
        <taxon>Paenibacillus</taxon>
    </lineage>
</organism>
<feature type="domain" description="ATPase BadF/BadG/BcrA/BcrD type" evidence="1">
    <location>
        <begin position="4"/>
        <end position="297"/>
    </location>
</feature>
<reference evidence="2" key="1">
    <citation type="submission" date="2022-01" db="EMBL/GenBank/DDBJ databases">
        <authorList>
            <person name="Criscuolo A."/>
        </authorList>
    </citation>
    <scope>NUCLEOTIDE SEQUENCE</scope>
    <source>
        <strain evidence="2">CIP111891</strain>
    </source>
</reference>
<dbReference type="EMBL" id="CAKMMW010000016">
    <property type="protein sequence ID" value="CAH1217635.1"/>
    <property type="molecule type" value="Genomic_DNA"/>
</dbReference>
<gene>
    <name evidence="2" type="ORF">PAECIP111891_04608</name>
</gene>
<name>A0ABM9CMA8_9BACL</name>
<dbReference type="InterPro" id="IPR002731">
    <property type="entry name" value="ATPase_BadF"/>
</dbReference>
<dbReference type="InterPro" id="IPR052519">
    <property type="entry name" value="Euk-type_GlcNAc_Kinase"/>
</dbReference>
<keyword evidence="3" id="KW-1185">Reference proteome</keyword>
<accession>A0ABM9CMA8</accession>
<dbReference type="RefSeq" id="WP_338113431.1">
    <property type="nucleotide sequence ID" value="NZ_CAKMMW010000016.1"/>
</dbReference>
<dbReference type="Pfam" id="PF01869">
    <property type="entry name" value="BcrAD_BadFG"/>
    <property type="match status" value="1"/>
</dbReference>
<dbReference type="Gene3D" id="3.30.420.40">
    <property type="match status" value="2"/>
</dbReference>
<comment type="caution">
    <text evidence="2">The sequence shown here is derived from an EMBL/GenBank/DDBJ whole genome shotgun (WGS) entry which is preliminary data.</text>
</comment>
<dbReference type="CDD" id="cd24007">
    <property type="entry name" value="ASKHA_NBD_eukNAGK-like"/>
    <property type="match status" value="1"/>
</dbReference>
<dbReference type="Proteomes" id="UP000838821">
    <property type="component" value="Unassembled WGS sequence"/>
</dbReference>
<sequence>MMFLGIDGGQTSTKVCFYDLGTGEIVIEKGLPIDHMITTEGQEVARKGIQDSIHTLQNKLIRIVRIDVAVISISGLREEHTELIKSWVSACMEVRSFIIVGDVIANINGASAGENDGILVIAGGGSIAYYAHNAIDYTAGGFGHILGDEGSAYRIGLDALQASIRCQEHRGAFTVLYQQLLDHFERSNYWDLKTMLHGDQIKRKDIANLAVIVNEAATQGDTISQNILRKAGVDLGELAVSVIESLERANISSVSKIYPTGGVFSSEAWIIPAFEQTIHKRFPAYKITKPVYSPLMGTLIIAAESVGMKQQLLDQLEE</sequence>
<proteinExistence type="predicted"/>
<dbReference type="PANTHER" id="PTHR43190">
    <property type="entry name" value="N-ACETYL-D-GLUCOSAMINE KINASE"/>
    <property type="match status" value="1"/>
</dbReference>
<protein>
    <recommendedName>
        <fullName evidence="1">ATPase BadF/BadG/BcrA/BcrD type domain-containing protein</fullName>
    </recommendedName>
</protein>
<evidence type="ECO:0000313" key="3">
    <source>
        <dbReference type="Proteomes" id="UP000838821"/>
    </source>
</evidence>